<reference evidence="1 2" key="1">
    <citation type="submission" date="2019-05" db="EMBL/GenBank/DDBJ databases">
        <title>Another draft genome of Portunus trituberculatus and its Hox gene families provides insights of decapod evolution.</title>
        <authorList>
            <person name="Jeong J.-H."/>
            <person name="Song I."/>
            <person name="Kim S."/>
            <person name="Choi T."/>
            <person name="Kim D."/>
            <person name="Ryu S."/>
            <person name="Kim W."/>
        </authorList>
    </citation>
    <scope>NUCLEOTIDE SEQUENCE [LARGE SCALE GENOMIC DNA]</scope>
    <source>
        <tissue evidence="1">Muscle</tissue>
    </source>
</reference>
<protein>
    <submittedName>
        <fullName evidence="1">Uncharacterized protein</fullName>
    </submittedName>
</protein>
<dbReference type="Proteomes" id="UP000324222">
    <property type="component" value="Unassembled WGS sequence"/>
</dbReference>
<gene>
    <name evidence="1" type="ORF">E2C01_061727</name>
</gene>
<accession>A0A5B7H614</accession>
<organism evidence="1 2">
    <name type="scientific">Portunus trituberculatus</name>
    <name type="common">Swimming crab</name>
    <name type="synonym">Neptunus trituberculatus</name>
    <dbReference type="NCBI Taxonomy" id="210409"/>
    <lineage>
        <taxon>Eukaryota</taxon>
        <taxon>Metazoa</taxon>
        <taxon>Ecdysozoa</taxon>
        <taxon>Arthropoda</taxon>
        <taxon>Crustacea</taxon>
        <taxon>Multicrustacea</taxon>
        <taxon>Malacostraca</taxon>
        <taxon>Eumalacostraca</taxon>
        <taxon>Eucarida</taxon>
        <taxon>Decapoda</taxon>
        <taxon>Pleocyemata</taxon>
        <taxon>Brachyura</taxon>
        <taxon>Eubrachyura</taxon>
        <taxon>Portunoidea</taxon>
        <taxon>Portunidae</taxon>
        <taxon>Portuninae</taxon>
        <taxon>Portunus</taxon>
    </lineage>
</organism>
<keyword evidence="2" id="KW-1185">Reference proteome</keyword>
<comment type="caution">
    <text evidence="1">The sequence shown here is derived from an EMBL/GenBank/DDBJ whole genome shotgun (WGS) entry which is preliminary data.</text>
</comment>
<sequence length="63" mass="6599">MMAAVLKVIDSLNGGRYGRLNQDLHPKTLNNPTRASSGRYNGLRLPAVASSSAAAAAAVRFVT</sequence>
<dbReference type="EMBL" id="VSRR010026409">
    <property type="protein sequence ID" value="MPC67550.1"/>
    <property type="molecule type" value="Genomic_DNA"/>
</dbReference>
<evidence type="ECO:0000313" key="1">
    <source>
        <dbReference type="EMBL" id="MPC67550.1"/>
    </source>
</evidence>
<evidence type="ECO:0000313" key="2">
    <source>
        <dbReference type="Proteomes" id="UP000324222"/>
    </source>
</evidence>
<dbReference type="AlphaFoldDB" id="A0A5B7H614"/>
<proteinExistence type="predicted"/>
<name>A0A5B7H614_PORTR</name>